<dbReference type="GO" id="GO:0005886">
    <property type="term" value="C:plasma membrane"/>
    <property type="evidence" value="ECO:0007669"/>
    <property type="project" value="UniProtKB-SubCell"/>
</dbReference>
<dbReference type="GO" id="GO:0055085">
    <property type="term" value="P:transmembrane transport"/>
    <property type="evidence" value="ECO:0007669"/>
    <property type="project" value="InterPro"/>
</dbReference>
<dbReference type="PANTHER" id="PTHR30151">
    <property type="entry name" value="ALKANE SULFONATE ABC TRANSPORTER-RELATED, MEMBRANE SUBUNIT"/>
    <property type="match status" value="1"/>
</dbReference>
<organism evidence="9 10">
    <name type="scientific">Salinibacillus xinjiangensis</name>
    <dbReference type="NCBI Taxonomy" id="1229268"/>
    <lineage>
        <taxon>Bacteria</taxon>
        <taxon>Bacillati</taxon>
        <taxon>Bacillota</taxon>
        <taxon>Bacilli</taxon>
        <taxon>Bacillales</taxon>
        <taxon>Bacillaceae</taxon>
        <taxon>Salinibacillus</taxon>
    </lineage>
</organism>
<evidence type="ECO:0000256" key="3">
    <source>
        <dbReference type="ARBA" id="ARBA00022475"/>
    </source>
</evidence>
<evidence type="ECO:0000259" key="8">
    <source>
        <dbReference type="PROSITE" id="PS50928"/>
    </source>
</evidence>
<comment type="caution">
    <text evidence="9">The sequence shown here is derived from an EMBL/GenBank/DDBJ whole genome shotgun (WGS) entry which is preliminary data.</text>
</comment>
<gene>
    <name evidence="9" type="ORF">GH754_02620</name>
</gene>
<evidence type="ECO:0000313" key="10">
    <source>
        <dbReference type="Proteomes" id="UP000480185"/>
    </source>
</evidence>
<evidence type="ECO:0000256" key="7">
    <source>
        <dbReference type="RuleBase" id="RU363032"/>
    </source>
</evidence>
<feature type="transmembrane region" description="Helical" evidence="7">
    <location>
        <begin position="162"/>
        <end position="182"/>
    </location>
</feature>
<dbReference type="EMBL" id="WJNH01000001">
    <property type="protein sequence ID" value="MRG85219.1"/>
    <property type="molecule type" value="Genomic_DNA"/>
</dbReference>
<feature type="transmembrane region" description="Helical" evidence="7">
    <location>
        <begin position="43"/>
        <end position="60"/>
    </location>
</feature>
<feature type="domain" description="ABC transmembrane type-1" evidence="8">
    <location>
        <begin position="93"/>
        <end position="277"/>
    </location>
</feature>
<name>A0A6G1X2S7_9BACI</name>
<accession>A0A6G1X2S7</accession>
<dbReference type="InterPro" id="IPR000515">
    <property type="entry name" value="MetI-like"/>
</dbReference>
<evidence type="ECO:0000256" key="6">
    <source>
        <dbReference type="ARBA" id="ARBA00023136"/>
    </source>
</evidence>
<dbReference type="PANTHER" id="PTHR30151:SF19">
    <property type="entry name" value="ABC TRANSPORTER PERMEASE"/>
    <property type="match status" value="1"/>
</dbReference>
<dbReference type="SUPFAM" id="SSF161098">
    <property type="entry name" value="MetI-like"/>
    <property type="match status" value="1"/>
</dbReference>
<reference evidence="9 10" key="1">
    <citation type="submission" date="2019-11" db="EMBL/GenBank/DDBJ databases">
        <authorList>
            <person name="Li J."/>
        </authorList>
    </citation>
    <scope>NUCLEOTIDE SEQUENCE [LARGE SCALE GENOMIC DNA]</scope>
    <source>
        <strain evidence="9 10">J4</strain>
    </source>
</reference>
<keyword evidence="3" id="KW-1003">Cell membrane</keyword>
<evidence type="ECO:0000256" key="4">
    <source>
        <dbReference type="ARBA" id="ARBA00022692"/>
    </source>
</evidence>
<comment type="subcellular location">
    <subcellularLocation>
        <location evidence="1 7">Cell membrane</location>
        <topology evidence="1 7">Multi-pass membrane protein</topology>
    </subcellularLocation>
</comment>
<dbReference type="AlphaFoldDB" id="A0A6G1X2S7"/>
<evidence type="ECO:0000256" key="5">
    <source>
        <dbReference type="ARBA" id="ARBA00022989"/>
    </source>
</evidence>
<evidence type="ECO:0000313" key="9">
    <source>
        <dbReference type="EMBL" id="MRG85219.1"/>
    </source>
</evidence>
<keyword evidence="4 7" id="KW-0812">Transmembrane</keyword>
<dbReference type="CDD" id="cd06261">
    <property type="entry name" value="TM_PBP2"/>
    <property type="match status" value="1"/>
</dbReference>
<keyword evidence="10" id="KW-1185">Reference proteome</keyword>
<dbReference type="Gene3D" id="1.10.3720.10">
    <property type="entry name" value="MetI-like"/>
    <property type="match status" value="1"/>
</dbReference>
<feature type="transmembrane region" description="Helical" evidence="7">
    <location>
        <begin position="105"/>
        <end position="124"/>
    </location>
</feature>
<evidence type="ECO:0000256" key="1">
    <source>
        <dbReference type="ARBA" id="ARBA00004651"/>
    </source>
</evidence>
<dbReference type="InterPro" id="IPR035906">
    <property type="entry name" value="MetI-like_sf"/>
</dbReference>
<keyword evidence="2 7" id="KW-0813">Transport</keyword>
<feature type="transmembrane region" description="Helical" evidence="7">
    <location>
        <begin position="136"/>
        <end position="156"/>
    </location>
</feature>
<keyword evidence="6 7" id="KW-0472">Membrane</keyword>
<sequence length="289" mass="32785">MQDRNLAILNFFKPYGRSWRALSNHEDQLLFTKFKRKKKKEKRLVLSWQVAIFVVFFVLWETLSRLHWIDPLIFSSPSRVWSLFQEKIADGSLLMHLQVTGFETIAGFILGTLLGILIATLLWWSPRLSKILDPYLVVLNAMPKVALGPILIVALGPGYVSIISMGIIIAVVITTIHIYSAFREVDENYIKVLRSFNASRKQIFIEAILPASFPTMISTLKVNVGLAWVGVIVGEFLVSERGLGYMIVYGFQVFDFNLVLLSLLVIAVFAGVMYKVVEAIENKLIHHKS</sequence>
<feature type="transmembrane region" description="Helical" evidence="7">
    <location>
        <begin position="249"/>
        <end position="274"/>
    </location>
</feature>
<dbReference type="PROSITE" id="PS50928">
    <property type="entry name" value="ABC_TM1"/>
    <property type="match status" value="1"/>
</dbReference>
<comment type="similarity">
    <text evidence="7">Belongs to the binding-protein-dependent transport system permease family.</text>
</comment>
<dbReference type="Proteomes" id="UP000480185">
    <property type="component" value="Unassembled WGS sequence"/>
</dbReference>
<dbReference type="Pfam" id="PF00528">
    <property type="entry name" value="BPD_transp_1"/>
    <property type="match status" value="1"/>
</dbReference>
<dbReference type="OrthoDB" id="9783295at2"/>
<proteinExistence type="inferred from homology"/>
<feature type="transmembrane region" description="Helical" evidence="7">
    <location>
        <begin position="203"/>
        <end position="229"/>
    </location>
</feature>
<protein>
    <submittedName>
        <fullName evidence="9">ABC transporter permease subunit</fullName>
    </submittedName>
</protein>
<evidence type="ECO:0000256" key="2">
    <source>
        <dbReference type="ARBA" id="ARBA00022448"/>
    </source>
</evidence>
<keyword evidence="5 7" id="KW-1133">Transmembrane helix</keyword>